<sequence length="212" mass="22654">MPPHEQADDLHQAVDELGVRIYTALRDGGLDAEPLIELACLMEEWSVSTPVTRELLERPAAGLTAAELARLGEALLDGIGFGPSFALEPGLLVPLEEALKVVERDVRAAGITGTLRMIVPDWDTMGMAWVEFEGICQGNGLGPGTGTGALWSVADATQEVVMEVIWRTWPVCPVHDRGLRAEPEEDGIAVWRCTGGGTHTVAPVGELPPGRC</sequence>
<accession>A0A7W9MIF6</accession>
<keyword evidence="2" id="KW-1185">Reference proteome</keyword>
<evidence type="ECO:0000313" key="1">
    <source>
        <dbReference type="EMBL" id="MBB5821935.1"/>
    </source>
</evidence>
<dbReference type="Proteomes" id="UP000540685">
    <property type="component" value="Unassembled WGS sequence"/>
</dbReference>
<name>A0A7W9MIF6_9ACTN</name>
<gene>
    <name evidence="1" type="ORF">F4562_004997</name>
</gene>
<reference evidence="1 2" key="1">
    <citation type="submission" date="2020-08" db="EMBL/GenBank/DDBJ databases">
        <title>Sequencing the genomes of 1000 actinobacteria strains.</title>
        <authorList>
            <person name="Klenk H.-P."/>
        </authorList>
    </citation>
    <scope>NUCLEOTIDE SEQUENCE [LARGE SCALE GENOMIC DNA]</scope>
    <source>
        <strain evidence="1 2">DSM 46887</strain>
    </source>
</reference>
<comment type="caution">
    <text evidence="1">The sequence shown here is derived from an EMBL/GenBank/DDBJ whole genome shotgun (WGS) entry which is preliminary data.</text>
</comment>
<proteinExistence type="predicted"/>
<dbReference type="EMBL" id="JACHMP010000001">
    <property type="protein sequence ID" value="MBB5821935.1"/>
    <property type="molecule type" value="Genomic_DNA"/>
</dbReference>
<evidence type="ECO:0000313" key="2">
    <source>
        <dbReference type="Proteomes" id="UP000540685"/>
    </source>
</evidence>
<organism evidence="1 2">
    <name type="scientific">Streptosporangium becharense</name>
    <dbReference type="NCBI Taxonomy" id="1816182"/>
    <lineage>
        <taxon>Bacteria</taxon>
        <taxon>Bacillati</taxon>
        <taxon>Actinomycetota</taxon>
        <taxon>Actinomycetes</taxon>
        <taxon>Streptosporangiales</taxon>
        <taxon>Streptosporangiaceae</taxon>
        <taxon>Streptosporangium</taxon>
    </lineage>
</organism>
<protein>
    <submittedName>
        <fullName evidence="1">Uncharacterized protein</fullName>
    </submittedName>
</protein>
<dbReference type="RefSeq" id="WP_184540902.1">
    <property type="nucleotide sequence ID" value="NZ_JACHMP010000001.1"/>
</dbReference>
<dbReference type="AlphaFoldDB" id="A0A7W9MIF6"/>